<keyword evidence="1" id="KW-0472">Membrane</keyword>
<name>A0A1I5UNR9_9ACTN</name>
<keyword evidence="1" id="KW-1133">Transmembrane helix</keyword>
<organism evidence="2 3">
    <name type="scientific">Geodermatophilus dictyosporus</name>
    <dbReference type="NCBI Taxonomy" id="1523247"/>
    <lineage>
        <taxon>Bacteria</taxon>
        <taxon>Bacillati</taxon>
        <taxon>Actinomycetota</taxon>
        <taxon>Actinomycetes</taxon>
        <taxon>Geodermatophilales</taxon>
        <taxon>Geodermatophilaceae</taxon>
        <taxon>Geodermatophilus</taxon>
    </lineage>
</organism>
<keyword evidence="1" id="KW-0812">Transmembrane</keyword>
<gene>
    <name evidence="2" type="ORF">SAMN05660464_0342</name>
</gene>
<reference evidence="3" key="1">
    <citation type="submission" date="2016-10" db="EMBL/GenBank/DDBJ databases">
        <authorList>
            <person name="Varghese N."/>
            <person name="Submissions S."/>
        </authorList>
    </citation>
    <scope>NUCLEOTIDE SEQUENCE [LARGE SCALE GENOMIC DNA]</scope>
    <source>
        <strain evidence="3">DSM 44208</strain>
    </source>
</reference>
<dbReference type="RefSeq" id="WP_136697382.1">
    <property type="nucleotide sequence ID" value="NZ_FOWQ01000011.1"/>
</dbReference>
<dbReference type="Proteomes" id="UP000198857">
    <property type="component" value="Unassembled WGS sequence"/>
</dbReference>
<accession>A0A1I5UNR9</accession>
<evidence type="ECO:0000256" key="1">
    <source>
        <dbReference type="SAM" id="Phobius"/>
    </source>
</evidence>
<sequence>MVLRSAADRPGAWAGCCSSPAAPARTASPPEETVEHGWWQRSASGSSLDLLVVLGLVSTARAVTDLRLDAAAVLTATVLTAAVLTVVVVALADVTVRMAVPSRREA</sequence>
<protein>
    <submittedName>
        <fullName evidence="2">Uncharacterized protein</fullName>
    </submittedName>
</protein>
<proteinExistence type="predicted"/>
<dbReference type="STRING" id="1523247.SAMN05660464_0342"/>
<feature type="transmembrane region" description="Helical" evidence="1">
    <location>
        <begin position="70"/>
        <end position="94"/>
    </location>
</feature>
<evidence type="ECO:0000313" key="2">
    <source>
        <dbReference type="EMBL" id="SFP96880.1"/>
    </source>
</evidence>
<keyword evidence="3" id="KW-1185">Reference proteome</keyword>
<dbReference type="AlphaFoldDB" id="A0A1I5UNR9"/>
<dbReference type="EMBL" id="FOWQ01000011">
    <property type="protein sequence ID" value="SFP96880.1"/>
    <property type="molecule type" value="Genomic_DNA"/>
</dbReference>
<evidence type="ECO:0000313" key="3">
    <source>
        <dbReference type="Proteomes" id="UP000198857"/>
    </source>
</evidence>